<protein>
    <submittedName>
        <fullName evidence="1">Uncharacterized protein</fullName>
    </submittedName>
</protein>
<keyword evidence="2" id="KW-1185">Reference proteome</keyword>
<organism evidence="1 2">
    <name type="scientific">Hevea brasiliensis</name>
    <name type="common">Para rubber tree</name>
    <name type="synonym">Siphonia brasiliensis</name>
    <dbReference type="NCBI Taxonomy" id="3981"/>
    <lineage>
        <taxon>Eukaryota</taxon>
        <taxon>Viridiplantae</taxon>
        <taxon>Streptophyta</taxon>
        <taxon>Embryophyta</taxon>
        <taxon>Tracheophyta</taxon>
        <taxon>Spermatophyta</taxon>
        <taxon>Magnoliopsida</taxon>
        <taxon>eudicotyledons</taxon>
        <taxon>Gunneridae</taxon>
        <taxon>Pentapetalae</taxon>
        <taxon>rosids</taxon>
        <taxon>fabids</taxon>
        <taxon>Malpighiales</taxon>
        <taxon>Euphorbiaceae</taxon>
        <taxon>Crotonoideae</taxon>
        <taxon>Micrandreae</taxon>
        <taxon>Hevea</taxon>
    </lineage>
</organism>
<name>A0A6A6KAV6_HEVBR</name>
<dbReference type="EMBL" id="JAAGAX010000018">
    <property type="protein sequence ID" value="KAF2285273.1"/>
    <property type="molecule type" value="Genomic_DNA"/>
</dbReference>
<dbReference type="Proteomes" id="UP000467840">
    <property type="component" value="Chromosome 12"/>
</dbReference>
<comment type="caution">
    <text evidence="1">The sequence shown here is derived from an EMBL/GenBank/DDBJ whole genome shotgun (WGS) entry which is preliminary data.</text>
</comment>
<evidence type="ECO:0000313" key="2">
    <source>
        <dbReference type="Proteomes" id="UP000467840"/>
    </source>
</evidence>
<gene>
    <name evidence="1" type="ORF">GH714_042315</name>
</gene>
<accession>A0A6A6KAV6</accession>
<reference evidence="1 2" key="1">
    <citation type="journal article" date="2020" name="Mol. Plant">
        <title>The Chromosome-Based Rubber Tree Genome Provides New Insights into Spurge Genome Evolution and Rubber Biosynthesis.</title>
        <authorList>
            <person name="Liu J."/>
            <person name="Shi C."/>
            <person name="Shi C.C."/>
            <person name="Li W."/>
            <person name="Zhang Q.J."/>
            <person name="Zhang Y."/>
            <person name="Li K."/>
            <person name="Lu H.F."/>
            <person name="Shi C."/>
            <person name="Zhu S.T."/>
            <person name="Xiao Z.Y."/>
            <person name="Nan H."/>
            <person name="Yue Y."/>
            <person name="Zhu X.G."/>
            <person name="Wu Y."/>
            <person name="Hong X.N."/>
            <person name="Fan G.Y."/>
            <person name="Tong Y."/>
            <person name="Zhang D."/>
            <person name="Mao C.L."/>
            <person name="Liu Y.L."/>
            <person name="Hao S.J."/>
            <person name="Liu W.Q."/>
            <person name="Lv M.Q."/>
            <person name="Zhang H.B."/>
            <person name="Liu Y."/>
            <person name="Hu-Tang G.R."/>
            <person name="Wang J.P."/>
            <person name="Wang J.H."/>
            <person name="Sun Y.H."/>
            <person name="Ni S.B."/>
            <person name="Chen W.B."/>
            <person name="Zhang X.C."/>
            <person name="Jiao Y.N."/>
            <person name="Eichler E.E."/>
            <person name="Li G.H."/>
            <person name="Liu X."/>
            <person name="Gao L.Z."/>
        </authorList>
    </citation>
    <scope>NUCLEOTIDE SEQUENCE [LARGE SCALE GENOMIC DNA]</scope>
    <source>
        <strain evidence="2">cv. GT1</strain>
        <tissue evidence="1">Leaf</tissue>
    </source>
</reference>
<evidence type="ECO:0000313" key="1">
    <source>
        <dbReference type="EMBL" id="KAF2285273.1"/>
    </source>
</evidence>
<proteinExistence type="predicted"/>
<sequence>MNQEDDRYPKAIPFPSCEEFVSWQDRCLHLDSSISSPILSPATEFPFNNKGELVKELIHDYNHHELKLVSYRDIVLGRGQPVNAKNLKVTFHYDLYNTS</sequence>
<dbReference type="AlphaFoldDB" id="A0A6A6KAV6"/>